<feature type="region of interest" description="Disordered" evidence="3">
    <location>
        <begin position="147"/>
        <end position="176"/>
    </location>
</feature>
<proteinExistence type="inferred from homology"/>
<dbReference type="PANTHER" id="PTHR33227:SF48">
    <property type="entry name" value="STIGMA-SPECIFIC STIG1-LIKE PROTEIN 4"/>
    <property type="match status" value="1"/>
</dbReference>
<accession>A0ABP0XQB7</accession>
<evidence type="ECO:0000256" key="3">
    <source>
        <dbReference type="SAM" id="MobiDB-lite"/>
    </source>
</evidence>
<protein>
    <submittedName>
        <fullName evidence="5">Uncharacterized protein</fullName>
    </submittedName>
</protein>
<feature type="chain" id="PRO_5046419849" evidence="4">
    <location>
        <begin position="25"/>
        <end position="176"/>
    </location>
</feature>
<keyword evidence="2 4" id="KW-0732">Signal</keyword>
<evidence type="ECO:0000256" key="2">
    <source>
        <dbReference type="ARBA" id="ARBA00022729"/>
    </source>
</evidence>
<reference evidence="5 6" key="1">
    <citation type="submission" date="2024-03" db="EMBL/GenBank/DDBJ databases">
        <authorList>
            <person name="Gkanogiannis A."/>
            <person name="Becerra Lopez-Lavalle L."/>
        </authorList>
    </citation>
    <scope>NUCLEOTIDE SEQUENCE [LARGE SCALE GENOMIC DNA]</scope>
</reference>
<organism evidence="5 6">
    <name type="scientific">Citrullus colocynthis</name>
    <name type="common">colocynth</name>
    <dbReference type="NCBI Taxonomy" id="252529"/>
    <lineage>
        <taxon>Eukaryota</taxon>
        <taxon>Viridiplantae</taxon>
        <taxon>Streptophyta</taxon>
        <taxon>Embryophyta</taxon>
        <taxon>Tracheophyta</taxon>
        <taxon>Spermatophyta</taxon>
        <taxon>Magnoliopsida</taxon>
        <taxon>eudicotyledons</taxon>
        <taxon>Gunneridae</taxon>
        <taxon>Pentapetalae</taxon>
        <taxon>rosids</taxon>
        <taxon>fabids</taxon>
        <taxon>Cucurbitales</taxon>
        <taxon>Cucurbitaceae</taxon>
        <taxon>Benincaseae</taxon>
        <taxon>Citrullus</taxon>
    </lineage>
</organism>
<dbReference type="Pfam" id="PF04885">
    <property type="entry name" value="Stig1"/>
    <property type="match status" value="1"/>
</dbReference>
<evidence type="ECO:0000313" key="5">
    <source>
        <dbReference type="EMBL" id="CAK9309596.1"/>
    </source>
</evidence>
<dbReference type="EMBL" id="OZ021735">
    <property type="protein sequence ID" value="CAK9309596.1"/>
    <property type="molecule type" value="Genomic_DNA"/>
</dbReference>
<feature type="signal peptide" evidence="4">
    <location>
        <begin position="1"/>
        <end position="24"/>
    </location>
</feature>
<dbReference type="PANTHER" id="PTHR33227">
    <property type="entry name" value="STIGMA-SPECIFIC STIG1-LIKE PROTEIN 3"/>
    <property type="match status" value="1"/>
</dbReference>
<feature type="compositionally biased region" description="Basic and acidic residues" evidence="3">
    <location>
        <begin position="165"/>
        <end position="176"/>
    </location>
</feature>
<evidence type="ECO:0000256" key="4">
    <source>
        <dbReference type="SAM" id="SignalP"/>
    </source>
</evidence>
<dbReference type="InterPro" id="IPR006969">
    <property type="entry name" value="Stig-like"/>
</dbReference>
<name>A0ABP0XQB7_9ROSI</name>
<evidence type="ECO:0000313" key="6">
    <source>
        <dbReference type="Proteomes" id="UP001642487"/>
    </source>
</evidence>
<sequence>MAIITFLAHVFILLSSSFFIIIEAKDLSPWLKGKLDDNEIDNEHHIRFAKHDCSGKQIFYRKDGSDGLKGKKKIMKCCKHRCVNTDSDVENCRFCGKICPFPQQCCKGFCVDTNNSRFNCGKCGNKCRFRVRCVYGMCGYDQPDPPRPRKGWWKPPHRPKNRHCPPPEDGQRSSFV</sequence>
<keyword evidence="6" id="KW-1185">Reference proteome</keyword>
<feature type="compositionally biased region" description="Basic residues" evidence="3">
    <location>
        <begin position="148"/>
        <end position="163"/>
    </location>
</feature>
<evidence type="ECO:0000256" key="1">
    <source>
        <dbReference type="ARBA" id="ARBA00006010"/>
    </source>
</evidence>
<comment type="similarity">
    <text evidence="1">Belongs to the STIG1 family.</text>
</comment>
<dbReference type="Proteomes" id="UP001642487">
    <property type="component" value="Chromosome 1"/>
</dbReference>
<gene>
    <name evidence="5" type="ORF">CITCOLO1_LOCUS1179</name>
</gene>